<reference evidence="1 2" key="1">
    <citation type="submission" date="2016-03" db="EMBL/GenBank/DDBJ databases">
        <title>Whole genome sequencing of Grifola frondosa 9006-11.</title>
        <authorList>
            <person name="Min B."/>
            <person name="Park H."/>
            <person name="Kim J.-G."/>
            <person name="Cho H."/>
            <person name="Oh Y.-L."/>
            <person name="Kong W.-S."/>
            <person name="Choi I.-G."/>
        </authorList>
    </citation>
    <scope>NUCLEOTIDE SEQUENCE [LARGE SCALE GENOMIC DNA]</scope>
    <source>
        <strain evidence="1 2">9006-11</strain>
    </source>
</reference>
<keyword evidence="2" id="KW-1185">Reference proteome</keyword>
<sequence length="239" mass="26990">MCCPTRTLNDAEPTAHDTPALNDLGYFSEELRQYIQKERQHRDRANMRYAIANIPTDTRWGPTPVMANYLCVDHIPLRMSLVGLVKRMLFFTKDGEPVLRPCIGIEPCTTLDLTAAQRVLGTNAAPAYVHSNTTIYARKNMSSRKPGSTIFTANVFHDVFDNTKGAHMERISAAAIMPGDIVHVEVKLLRQQEVGNYKNKIWDEWETAFELSRIELVFAKPDNPPKMTTALDAFRVPSP</sequence>
<evidence type="ECO:0000313" key="1">
    <source>
        <dbReference type="EMBL" id="OBZ70247.1"/>
    </source>
</evidence>
<dbReference type="Proteomes" id="UP000092993">
    <property type="component" value="Unassembled WGS sequence"/>
</dbReference>
<evidence type="ECO:0000313" key="2">
    <source>
        <dbReference type="Proteomes" id="UP000092993"/>
    </source>
</evidence>
<dbReference type="AlphaFoldDB" id="A0A1C7M1C9"/>
<organism evidence="1 2">
    <name type="scientific">Grifola frondosa</name>
    <name type="common">Maitake</name>
    <name type="synonym">Polyporus frondosus</name>
    <dbReference type="NCBI Taxonomy" id="5627"/>
    <lineage>
        <taxon>Eukaryota</taxon>
        <taxon>Fungi</taxon>
        <taxon>Dikarya</taxon>
        <taxon>Basidiomycota</taxon>
        <taxon>Agaricomycotina</taxon>
        <taxon>Agaricomycetes</taxon>
        <taxon>Polyporales</taxon>
        <taxon>Grifolaceae</taxon>
        <taxon>Grifola</taxon>
    </lineage>
</organism>
<name>A0A1C7M1C9_GRIFR</name>
<dbReference type="OrthoDB" id="2725265at2759"/>
<accession>A0A1C7M1C9</accession>
<comment type="caution">
    <text evidence="1">The sequence shown here is derived from an EMBL/GenBank/DDBJ whole genome shotgun (WGS) entry which is preliminary data.</text>
</comment>
<gene>
    <name evidence="1" type="ORF">A0H81_09549</name>
</gene>
<dbReference type="EMBL" id="LUGG01000014">
    <property type="protein sequence ID" value="OBZ70247.1"/>
    <property type="molecule type" value="Genomic_DNA"/>
</dbReference>
<protein>
    <submittedName>
        <fullName evidence="1">Uncharacterized protein</fullName>
    </submittedName>
</protein>
<proteinExistence type="predicted"/>
<dbReference type="OMA" id="CYRERAK"/>